<dbReference type="Pfam" id="PF05347">
    <property type="entry name" value="Complex1_LYR"/>
    <property type="match status" value="1"/>
</dbReference>
<accession>E4UP93</accession>
<dbReference type="InParanoid" id="E4UP93"/>
<dbReference type="eggNOG" id="ENOG502SAMX">
    <property type="taxonomic scope" value="Eukaryota"/>
</dbReference>
<dbReference type="OrthoDB" id="74240at2759"/>
<protein>
    <recommendedName>
        <fullName evidence="5">LYR motif-containing protein 2</fullName>
    </recommendedName>
</protein>
<dbReference type="PANTHER" id="PTHR13675:SF0">
    <property type="entry name" value="LYR MOTIF-CONTAINING PROTEIN 2"/>
    <property type="match status" value="1"/>
</dbReference>
<evidence type="ECO:0000256" key="5">
    <source>
        <dbReference type="ARBA" id="ARBA00026235"/>
    </source>
</evidence>
<keyword evidence="4" id="KW-0496">Mitochondrion</keyword>
<dbReference type="GO" id="GO:0005739">
    <property type="term" value="C:mitochondrion"/>
    <property type="evidence" value="ECO:0007669"/>
    <property type="project" value="UniProtKB-SubCell"/>
</dbReference>
<dbReference type="CDD" id="cd20262">
    <property type="entry name" value="Complex1_LYR_LYRM2"/>
    <property type="match status" value="1"/>
</dbReference>
<evidence type="ECO:0000256" key="1">
    <source>
        <dbReference type="ARBA" id="ARBA00004173"/>
    </source>
</evidence>
<evidence type="ECO:0000259" key="7">
    <source>
        <dbReference type="Pfam" id="PF05347"/>
    </source>
</evidence>
<evidence type="ECO:0000256" key="3">
    <source>
        <dbReference type="ARBA" id="ARBA00022946"/>
    </source>
</evidence>
<gene>
    <name evidence="8" type="ORF">MGYG_02831</name>
</gene>
<dbReference type="VEuPathDB" id="FungiDB:MGYG_02831"/>
<sequence>MQGTIRLLAGVARPGSRLKPSPLNLEQFLIRQRVLSLWRDILRSTKRIPNSSTKHELRSFARGEFERHRNVTDAGHIRYLLSTGKTEFDTMRRYIDEQIV</sequence>
<keyword evidence="3" id="KW-0809">Transit peptide</keyword>
<dbReference type="EMBL" id="DS989823">
    <property type="protein sequence ID" value="EFQ99819.1"/>
    <property type="molecule type" value="Genomic_DNA"/>
</dbReference>
<name>E4UP93_ARTGP</name>
<dbReference type="STRING" id="535722.E4UP93"/>
<proteinExistence type="inferred from homology"/>
<comment type="similarity">
    <text evidence="2">Belongs to the complex I LYR family.</text>
</comment>
<dbReference type="RefSeq" id="XP_003175302.1">
    <property type="nucleotide sequence ID" value="XM_003175254.1"/>
</dbReference>
<feature type="domain" description="Complex 1 LYR protein" evidence="7">
    <location>
        <begin position="32"/>
        <end position="89"/>
    </location>
</feature>
<organism evidence="9">
    <name type="scientific">Arthroderma gypseum (strain ATCC MYA-4604 / CBS 118893)</name>
    <name type="common">Microsporum gypseum</name>
    <dbReference type="NCBI Taxonomy" id="535722"/>
    <lineage>
        <taxon>Eukaryota</taxon>
        <taxon>Fungi</taxon>
        <taxon>Dikarya</taxon>
        <taxon>Ascomycota</taxon>
        <taxon>Pezizomycotina</taxon>
        <taxon>Eurotiomycetes</taxon>
        <taxon>Eurotiomycetidae</taxon>
        <taxon>Onygenales</taxon>
        <taxon>Arthrodermataceae</taxon>
        <taxon>Nannizzia</taxon>
    </lineage>
</organism>
<dbReference type="OMA" id="YMRDWAR"/>
<dbReference type="InterPro" id="IPR008011">
    <property type="entry name" value="Complex1_LYR_dom"/>
</dbReference>
<dbReference type="HOGENOM" id="CLU_151409_0_0_1"/>
<dbReference type="PANTHER" id="PTHR13675">
    <property type="entry name" value="LYR MOTIF-CONTAINING PROTEIN 2"/>
    <property type="match status" value="1"/>
</dbReference>
<evidence type="ECO:0000256" key="2">
    <source>
        <dbReference type="ARBA" id="ARBA00009508"/>
    </source>
</evidence>
<dbReference type="GeneID" id="10030609"/>
<evidence type="ECO:0000256" key="6">
    <source>
        <dbReference type="ARBA" id="ARBA00044735"/>
    </source>
</evidence>
<evidence type="ECO:0000313" key="9">
    <source>
        <dbReference type="Proteomes" id="UP000002669"/>
    </source>
</evidence>
<dbReference type="AlphaFoldDB" id="E4UP93"/>
<comment type="subcellular location">
    <subcellularLocation>
        <location evidence="1">Mitochondrion</location>
    </subcellularLocation>
</comment>
<evidence type="ECO:0000256" key="4">
    <source>
        <dbReference type="ARBA" id="ARBA00023128"/>
    </source>
</evidence>
<dbReference type="InterPro" id="IPR045293">
    <property type="entry name" value="Complex1_LYR_LYRM2"/>
</dbReference>
<keyword evidence="9" id="KW-1185">Reference proteome</keyword>
<evidence type="ECO:0000313" key="8">
    <source>
        <dbReference type="EMBL" id="EFQ99819.1"/>
    </source>
</evidence>
<comment type="function">
    <text evidence="6">Involved in efficient integration of the N-module into mitochondrial respiratory chain complex I.</text>
</comment>
<dbReference type="Proteomes" id="UP000002669">
    <property type="component" value="Unassembled WGS sequence"/>
</dbReference>
<reference evidence="9" key="1">
    <citation type="journal article" date="2012" name="MBio">
        <title>Comparative genome analysis of Trichophyton rubrum and related dermatophytes reveals candidate genes involved in infection.</title>
        <authorList>
            <person name="Martinez D.A."/>
            <person name="Oliver B.G."/>
            <person name="Graeser Y."/>
            <person name="Goldberg J.M."/>
            <person name="Li W."/>
            <person name="Martinez-Rossi N.M."/>
            <person name="Monod M."/>
            <person name="Shelest E."/>
            <person name="Barton R.C."/>
            <person name="Birch E."/>
            <person name="Brakhage A.A."/>
            <person name="Chen Z."/>
            <person name="Gurr S.J."/>
            <person name="Heiman D."/>
            <person name="Heitman J."/>
            <person name="Kosti I."/>
            <person name="Rossi A."/>
            <person name="Saif S."/>
            <person name="Samalova M."/>
            <person name="Saunders C.W."/>
            <person name="Shea T."/>
            <person name="Summerbell R.C."/>
            <person name="Xu J."/>
            <person name="Young S."/>
            <person name="Zeng Q."/>
            <person name="Birren B.W."/>
            <person name="Cuomo C.A."/>
            <person name="White T.C."/>
        </authorList>
    </citation>
    <scope>NUCLEOTIDE SEQUENCE [LARGE SCALE GENOMIC DNA]</scope>
    <source>
        <strain evidence="9">ATCC MYA-4604 / CBS 118893</strain>
    </source>
</reference>